<dbReference type="InterPro" id="IPR003339">
    <property type="entry name" value="ABC/ECF_trnsptr_transmembrane"/>
</dbReference>
<feature type="transmembrane region" description="Helical" evidence="6">
    <location>
        <begin position="38"/>
        <end position="59"/>
    </location>
</feature>
<evidence type="ECO:0000256" key="3">
    <source>
        <dbReference type="ARBA" id="ARBA00022692"/>
    </source>
</evidence>
<comment type="subcellular location">
    <subcellularLocation>
        <location evidence="1">Membrane</location>
        <topology evidence="1">Multi-pass membrane protein</topology>
    </subcellularLocation>
</comment>
<reference evidence="7 8" key="1">
    <citation type="submission" date="2017-09" db="EMBL/GenBank/DDBJ databases">
        <title>A multilocus sequence analysis scheme for characterization of bacteria in the genus Thioclava.</title>
        <authorList>
            <person name="Liu Y."/>
            <person name="Shao Z."/>
        </authorList>
    </citation>
    <scope>NUCLEOTIDE SEQUENCE [LARGE SCALE GENOMIC DNA]</scope>
    <source>
        <strain evidence="7 8">CAU 1312</strain>
    </source>
</reference>
<name>A0A2A4CSQ7_9RHOB</name>
<dbReference type="Proteomes" id="UP000243507">
    <property type="component" value="Unassembled WGS sequence"/>
</dbReference>
<protein>
    <submittedName>
        <fullName evidence="7">ABC transporter permease</fullName>
    </submittedName>
</protein>
<dbReference type="CDD" id="cd16914">
    <property type="entry name" value="EcfT"/>
    <property type="match status" value="1"/>
</dbReference>
<dbReference type="Pfam" id="PF02361">
    <property type="entry name" value="CbiQ"/>
    <property type="match status" value="1"/>
</dbReference>
<keyword evidence="3 6" id="KW-0812">Transmembrane</keyword>
<evidence type="ECO:0000313" key="8">
    <source>
        <dbReference type="Proteomes" id="UP000243507"/>
    </source>
</evidence>
<feature type="transmembrane region" description="Helical" evidence="6">
    <location>
        <begin position="65"/>
        <end position="82"/>
    </location>
</feature>
<dbReference type="EMBL" id="NTJD01000002">
    <property type="protein sequence ID" value="PCD77380.1"/>
    <property type="molecule type" value="Genomic_DNA"/>
</dbReference>
<gene>
    <name evidence="7" type="ORF">CLN94_02365</name>
</gene>
<evidence type="ECO:0000256" key="2">
    <source>
        <dbReference type="ARBA" id="ARBA00008564"/>
    </source>
</evidence>
<accession>A0A2A4CSQ7</accession>
<proteinExistence type="inferred from homology"/>
<evidence type="ECO:0000256" key="6">
    <source>
        <dbReference type="SAM" id="Phobius"/>
    </source>
</evidence>
<dbReference type="RefSeq" id="WP_096430770.1">
    <property type="nucleotide sequence ID" value="NZ_NTJD01000002.1"/>
</dbReference>
<evidence type="ECO:0000256" key="5">
    <source>
        <dbReference type="ARBA" id="ARBA00023136"/>
    </source>
</evidence>
<keyword evidence="5 6" id="KW-0472">Membrane</keyword>
<evidence type="ECO:0000256" key="1">
    <source>
        <dbReference type="ARBA" id="ARBA00004141"/>
    </source>
</evidence>
<dbReference type="AlphaFoldDB" id="A0A2A4CSQ7"/>
<sequence>MLSLALPGASWAHRLPVGVKLAGLAVVMVGAMQLRDPWVIALALVGLVGLYASLGRAGLAAGLRAARSLFWIVAVILLWHLVTDQARLGLTLGLRVFLMVGLANFVTLTTPLPELIALIEWLAQPLSRLGLSPRLPALSVALMVRFIPILQGRFGQLGLAWRARSRRRPGSRLLAPLSFSLLDDAEHLAEALRARGGLAPRKQGKD</sequence>
<dbReference type="GO" id="GO:0005886">
    <property type="term" value="C:plasma membrane"/>
    <property type="evidence" value="ECO:0007669"/>
    <property type="project" value="UniProtKB-ARBA"/>
</dbReference>
<keyword evidence="8" id="KW-1185">Reference proteome</keyword>
<keyword evidence="4 6" id="KW-1133">Transmembrane helix</keyword>
<evidence type="ECO:0000256" key="4">
    <source>
        <dbReference type="ARBA" id="ARBA00022989"/>
    </source>
</evidence>
<comment type="similarity">
    <text evidence="2">Belongs to the CbiQ family.</text>
</comment>
<feature type="transmembrane region" description="Helical" evidence="6">
    <location>
        <begin position="94"/>
        <end position="119"/>
    </location>
</feature>
<organism evidence="7 8">
    <name type="scientific">Pseudothioclava arenosa</name>
    <dbReference type="NCBI Taxonomy" id="1795308"/>
    <lineage>
        <taxon>Bacteria</taxon>
        <taxon>Pseudomonadati</taxon>
        <taxon>Pseudomonadota</taxon>
        <taxon>Alphaproteobacteria</taxon>
        <taxon>Rhodobacterales</taxon>
        <taxon>Paracoccaceae</taxon>
        <taxon>Pseudothioclava</taxon>
    </lineage>
</organism>
<comment type="caution">
    <text evidence="7">The sequence shown here is derived from an EMBL/GenBank/DDBJ whole genome shotgun (WGS) entry which is preliminary data.</text>
</comment>
<dbReference type="OrthoDB" id="5868344at2"/>
<evidence type="ECO:0000313" key="7">
    <source>
        <dbReference type="EMBL" id="PCD77380.1"/>
    </source>
</evidence>